<evidence type="ECO:0000256" key="6">
    <source>
        <dbReference type="ARBA" id="ARBA00023274"/>
    </source>
</evidence>
<keyword evidence="3" id="KW-0963">Cytoplasm</keyword>
<dbReference type="GO" id="GO:0046872">
    <property type="term" value="F:metal ion binding"/>
    <property type="evidence" value="ECO:0007669"/>
    <property type="project" value="UniProtKB-KW"/>
</dbReference>
<dbReference type="AlphaFoldDB" id="A0A1H5TPL8"/>
<keyword evidence="6 8" id="KW-0687">Ribonucleoprotein</keyword>
<dbReference type="InterPro" id="IPR056800">
    <property type="entry name" value="vWA_Ro60"/>
</dbReference>
<dbReference type="GO" id="GO:0005737">
    <property type="term" value="C:cytoplasm"/>
    <property type="evidence" value="ECO:0007669"/>
    <property type="project" value="UniProtKB-SubCell"/>
</dbReference>
<evidence type="ECO:0000256" key="4">
    <source>
        <dbReference type="ARBA" id="ARBA00022723"/>
    </source>
</evidence>
<dbReference type="InterPro" id="IPR036465">
    <property type="entry name" value="vWFA_dom_sf"/>
</dbReference>
<feature type="domain" description="TROVE" evidence="7">
    <location>
        <begin position="20"/>
        <end position="325"/>
    </location>
</feature>
<dbReference type="InterPro" id="IPR040322">
    <property type="entry name" value="TROVE2"/>
</dbReference>
<dbReference type="OrthoDB" id="208855at2"/>
<dbReference type="EMBL" id="FNUZ01000001">
    <property type="protein sequence ID" value="SEF64733.1"/>
    <property type="molecule type" value="Genomic_DNA"/>
</dbReference>
<keyword evidence="5" id="KW-0694">RNA-binding</keyword>
<name>A0A1H5TPL8_9RHOB</name>
<reference evidence="8 9" key="1">
    <citation type="submission" date="2016-10" db="EMBL/GenBank/DDBJ databases">
        <authorList>
            <person name="de Groot N.N."/>
        </authorList>
    </citation>
    <scope>NUCLEOTIDE SEQUENCE [LARGE SCALE GENOMIC DNA]</scope>
    <source>
        <strain evidence="8 9">DSM 26915</strain>
    </source>
</reference>
<keyword evidence="4" id="KW-0479">Metal-binding</keyword>
<evidence type="ECO:0000313" key="9">
    <source>
        <dbReference type="Proteomes" id="UP000236752"/>
    </source>
</evidence>
<dbReference type="PROSITE" id="PS50988">
    <property type="entry name" value="TROVE"/>
    <property type="match status" value="1"/>
</dbReference>
<keyword evidence="9" id="KW-1185">Reference proteome</keyword>
<comment type="subcellular location">
    <subcellularLocation>
        <location evidence="1">Cytoplasm</location>
    </subcellularLocation>
</comment>
<proteinExistence type="inferred from homology"/>
<dbReference type="SUPFAM" id="SSF53300">
    <property type="entry name" value="vWA-like"/>
    <property type="match status" value="1"/>
</dbReference>
<dbReference type="InterPro" id="IPR008858">
    <property type="entry name" value="TROVE_dom"/>
</dbReference>
<dbReference type="Gene3D" id="3.40.50.410">
    <property type="entry name" value="von Willebrand factor, type A domain"/>
    <property type="match status" value="1"/>
</dbReference>
<evidence type="ECO:0000313" key="8">
    <source>
        <dbReference type="EMBL" id="SEF64733.1"/>
    </source>
</evidence>
<gene>
    <name evidence="8" type="ORF">SAMN04488045_0696</name>
</gene>
<dbReference type="SUPFAM" id="SSF140864">
    <property type="entry name" value="TROVE domain-like"/>
    <property type="match status" value="1"/>
</dbReference>
<dbReference type="Pfam" id="PF25045">
    <property type="entry name" value="vWA_Ro60"/>
    <property type="match status" value="1"/>
</dbReference>
<protein>
    <submittedName>
        <fullName evidence="8">SS-A/Ro ribonucleoprotein</fullName>
    </submittedName>
</protein>
<organism evidence="8 9">
    <name type="scientific">Thalassococcus halodurans</name>
    <dbReference type="NCBI Taxonomy" id="373675"/>
    <lineage>
        <taxon>Bacteria</taxon>
        <taxon>Pseudomonadati</taxon>
        <taxon>Pseudomonadota</taxon>
        <taxon>Alphaproteobacteria</taxon>
        <taxon>Rhodobacterales</taxon>
        <taxon>Roseobacteraceae</taxon>
        <taxon>Thalassococcus</taxon>
    </lineage>
</organism>
<dbReference type="PANTHER" id="PTHR14202:SF0">
    <property type="entry name" value="RNA-BINDING PROTEIN RO60"/>
    <property type="match status" value="1"/>
</dbReference>
<evidence type="ECO:0000256" key="3">
    <source>
        <dbReference type="ARBA" id="ARBA00022490"/>
    </source>
</evidence>
<dbReference type="PANTHER" id="PTHR14202">
    <property type="entry name" value="60 KDA RIBONUCLEOPROTEIN SSA/RO"/>
    <property type="match status" value="1"/>
</dbReference>
<comment type="similarity">
    <text evidence="2">Belongs to the Ro 60 kDa family.</text>
</comment>
<dbReference type="RefSeq" id="WP_103909049.1">
    <property type="nucleotide sequence ID" value="NZ_FNUZ01000001.1"/>
</dbReference>
<dbReference type="Proteomes" id="UP000236752">
    <property type="component" value="Unassembled WGS sequence"/>
</dbReference>
<dbReference type="GO" id="GO:0003723">
    <property type="term" value="F:RNA binding"/>
    <property type="evidence" value="ECO:0007669"/>
    <property type="project" value="UniProtKB-KW"/>
</dbReference>
<accession>A0A1H5TPL8</accession>
<sequence>MANKSVFASMKGRLLPKATSTNAHGAPAYAYSDAHALAQVAVTGTFGGMFYQTPQEELEYVLDVAESVEPRYLAQAAIYARQSGYMKDMPAVLLAVLARRDPVLFRAAFGRVVDNGKMLRTFVQVIRSGQTGRKSLGSAPKAMVRNWLNTASDRALLYANIGNDPSLADVIKMVHPKPATAEREALFAWIVGRPCDVARLPQVLQDWMAFKETGKGPMPDVPFQMLTQLNLSSAQWARLARNGSWQMVRQNLNTFQRHGVFGVAKNVDHVAKLLRKPGAIVKARAFPYQLMVAAQNVNGDMPRKIVDALHDAMEVAVKNVPKIDGQVVVCPDVSGSMTWAVTGHRPGATSVVRHVDVAALVAASFQRVNRGCQVLPFDFDVRDVRLEPRDTILTNAERLAAMGGGGTNCSAPLKWLNERGRAPDLVVFVSDNQSWVDARAGGRGTAMLQEWETIKRRNPKAKLVCIDIAPFGTTQAQTREDVLNIGGFSDAVFDQIAAFAKGQTNPDHWVGEIEKIDV</sequence>
<evidence type="ECO:0000259" key="7">
    <source>
        <dbReference type="PROSITE" id="PS50988"/>
    </source>
</evidence>
<evidence type="ECO:0000256" key="5">
    <source>
        <dbReference type="ARBA" id="ARBA00022884"/>
    </source>
</evidence>
<evidence type="ECO:0000256" key="1">
    <source>
        <dbReference type="ARBA" id="ARBA00004496"/>
    </source>
</evidence>
<dbReference type="GO" id="GO:1990904">
    <property type="term" value="C:ribonucleoprotein complex"/>
    <property type="evidence" value="ECO:0007669"/>
    <property type="project" value="UniProtKB-KW"/>
</dbReference>
<evidence type="ECO:0000256" key="2">
    <source>
        <dbReference type="ARBA" id="ARBA00007814"/>
    </source>
</evidence>
<dbReference type="InterPro" id="IPR037214">
    <property type="entry name" value="TROVE_dom_sf"/>
</dbReference>